<dbReference type="Proteomes" id="UP000054018">
    <property type="component" value="Unassembled WGS sequence"/>
</dbReference>
<protein>
    <submittedName>
        <fullName evidence="2">Uncharacterized protein</fullName>
    </submittedName>
</protein>
<sequence>MVSATHEDLVQYVPDIRRNGIMSDDTLTYELNISKNQFFRDYGMELQPSDPVDVEMQPSPSTSHSQNLPTPGSTSIASSSCSPSVQAGILYVPGTSPVATTSCSPSAQVPNLPVPDSGSIPTTPGLDLADADNALVGGTRICLQEAWWPIQGRSHEGPYFQMELSRHDCLLGGIDYTINYRWKDSSEADWFAANLWTIRKVIIWPPARELEHAGWKFPIIDDLYAIATSLIPACPPITRRLCTSDPIPPDTVLKRSHSDCSAHVIMPDASNKRMWPYLMSQAPTGEMWMAQQHMPMLSKFGEWRVFIVGGKIIQVVHTHRAGKGDWHASRVLTYWSLEELRAKIQNQGTTTADVVNPNQGTSTQRDRAKEEFENFMLETWKLDIGLGMKDGRLMYFVNEVERSLTTSLWMNSMPDGVHGIFADMLASTLYDWLSGMMDLMHL</sequence>
<dbReference type="STRING" id="765257.A0A0C9YW36"/>
<accession>A0A0C9YW36</accession>
<dbReference type="AlphaFoldDB" id="A0A0C9YW36"/>
<feature type="region of interest" description="Disordered" evidence="1">
    <location>
        <begin position="45"/>
        <end position="79"/>
    </location>
</feature>
<keyword evidence="3" id="KW-1185">Reference proteome</keyword>
<evidence type="ECO:0000313" key="2">
    <source>
        <dbReference type="EMBL" id="KIK14377.1"/>
    </source>
</evidence>
<reference evidence="2 3" key="1">
    <citation type="submission" date="2014-04" db="EMBL/GenBank/DDBJ databases">
        <authorList>
            <consortium name="DOE Joint Genome Institute"/>
            <person name="Kuo A."/>
            <person name="Kohler A."/>
            <person name="Costa M.D."/>
            <person name="Nagy L.G."/>
            <person name="Floudas D."/>
            <person name="Copeland A."/>
            <person name="Barry K.W."/>
            <person name="Cichocki N."/>
            <person name="Veneault-Fourrey C."/>
            <person name="LaButti K."/>
            <person name="Lindquist E.A."/>
            <person name="Lipzen A."/>
            <person name="Lundell T."/>
            <person name="Morin E."/>
            <person name="Murat C."/>
            <person name="Sun H."/>
            <person name="Tunlid A."/>
            <person name="Henrissat B."/>
            <person name="Grigoriev I.V."/>
            <person name="Hibbett D.S."/>
            <person name="Martin F."/>
            <person name="Nordberg H.P."/>
            <person name="Cantor M.N."/>
            <person name="Hua S.X."/>
        </authorList>
    </citation>
    <scope>NUCLEOTIDE SEQUENCE [LARGE SCALE GENOMIC DNA]</scope>
    <source>
        <strain evidence="2 3">441</strain>
    </source>
</reference>
<gene>
    <name evidence="2" type="ORF">PISMIDRAFT_25408</name>
</gene>
<dbReference type="HOGENOM" id="CLU_032744_0_0_1"/>
<dbReference type="EMBL" id="KN833941">
    <property type="protein sequence ID" value="KIK14377.1"/>
    <property type="molecule type" value="Genomic_DNA"/>
</dbReference>
<evidence type="ECO:0000256" key="1">
    <source>
        <dbReference type="SAM" id="MobiDB-lite"/>
    </source>
</evidence>
<proteinExistence type="predicted"/>
<name>A0A0C9YW36_9AGAM</name>
<organism evidence="2 3">
    <name type="scientific">Pisolithus microcarpus 441</name>
    <dbReference type="NCBI Taxonomy" id="765257"/>
    <lineage>
        <taxon>Eukaryota</taxon>
        <taxon>Fungi</taxon>
        <taxon>Dikarya</taxon>
        <taxon>Basidiomycota</taxon>
        <taxon>Agaricomycotina</taxon>
        <taxon>Agaricomycetes</taxon>
        <taxon>Agaricomycetidae</taxon>
        <taxon>Boletales</taxon>
        <taxon>Sclerodermatineae</taxon>
        <taxon>Pisolithaceae</taxon>
        <taxon>Pisolithus</taxon>
    </lineage>
</organism>
<feature type="compositionally biased region" description="Polar residues" evidence="1">
    <location>
        <begin position="58"/>
        <end position="72"/>
    </location>
</feature>
<reference evidence="3" key="2">
    <citation type="submission" date="2015-01" db="EMBL/GenBank/DDBJ databases">
        <title>Evolutionary Origins and Diversification of the Mycorrhizal Mutualists.</title>
        <authorList>
            <consortium name="DOE Joint Genome Institute"/>
            <consortium name="Mycorrhizal Genomics Consortium"/>
            <person name="Kohler A."/>
            <person name="Kuo A."/>
            <person name="Nagy L.G."/>
            <person name="Floudas D."/>
            <person name="Copeland A."/>
            <person name="Barry K.W."/>
            <person name="Cichocki N."/>
            <person name="Veneault-Fourrey C."/>
            <person name="LaButti K."/>
            <person name="Lindquist E.A."/>
            <person name="Lipzen A."/>
            <person name="Lundell T."/>
            <person name="Morin E."/>
            <person name="Murat C."/>
            <person name="Riley R."/>
            <person name="Ohm R."/>
            <person name="Sun H."/>
            <person name="Tunlid A."/>
            <person name="Henrissat B."/>
            <person name="Grigoriev I.V."/>
            <person name="Hibbett D.S."/>
            <person name="Martin F."/>
        </authorList>
    </citation>
    <scope>NUCLEOTIDE SEQUENCE [LARGE SCALE GENOMIC DNA]</scope>
    <source>
        <strain evidence="3">441</strain>
    </source>
</reference>
<dbReference type="OrthoDB" id="3270899at2759"/>
<evidence type="ECO:0000313" key="3">
    <source>
        <dbReference type="Proteomes" id="UP000054018"/>
    </source>
</evidence>